<gene>
    <name evidence="2" type="ORF">SAMN05216402_0886</name>
</gene>
<name>A0ABY0T8M6_9PROT</name>
<evidence type="ECO:0000313" key="2">
    <source>
        <dbReference type="EMBL" id="SDQ44771.1"/>
    </source>
</evidence>
<evidence type="ECO:0008006" key="4">
    <source>
        <dbReference type="Google" id="ProtNLM"/>
    </source>
</evidence>
<evidence type="ECO:0000256" key="1">
    <source>
        <dbReference type="SAM" id="SignalP"/>
    </source>
</evidence>
<feature type="signal peptide" evidence="1">
    <location>
        <begin position="1"/>
        <end position="19"/>
    </location>
</feature>
<accession>A0ABY0T8M6</accession>
<comment type="caution">
    <text evidence="2">The sequence shown here is derived from an EMBL/GenBank/DDBJ whole genome shotgun (WGS) entry which is preliminary data.</text>
</comment>
<organism evidence="2 3">
    <name type="scientific">Nitrosospira multiformis</name>
    <dbReference type="NCBI Taxonomy" id="1231"/>
    <lineage>
        <taxon>Bacteria</taxon>
        <taxon>Pseudomonadati</taxon>
        <taxon>Pseudomonadota</taxon>
        <taxon>Betaproteobacteria</taxon>
        <taxon>Nitrosomonadales</taxon>
        <taxon>Nitrosomonadaceae</taxon>
        <taxon>Nitrosospira</taxon>
    </lineage>
</organism>
<protein>
    <recommendedName>
        <fullName evidence="4">DUF4398 domain-containing protein</fullName>
    </recommendedName>
</protein>
<sequence length="129" mass="14732">MKLKTCFAAFSLGLLAACAQITPHEVIQNANIRKAVQNARTRSDHDALTNHFEGAARQMQIKAEEQKKLLEHYEEKSYLYGRRAQDLKSHTWALARKYEETAEAHVKEAAVHRQMALEAAQHNYAARDE</sequence>
<dbReference type="EMBL" id="FNKY01000001">
    <property type="protein sequence ID" value="SDQ44771.1"/>
    <property type="molecule type" value="Genomic_DNA"/>
</dbReference>
<reference evidence="2 3" key="1">
    <citation type="submission" date="2016-10" db="EMBL/GenBank/DDBJ databases">
        <authorList>
            <person name="Varghese N."/>
            <person name="Submissions S."/>
        </authorList>
    </citation>
    <scope>NUCLEOTIDE SEQUENCE [LARGE SCALE GENOMIC DNA]</scope>
    <source>
        <strain evidence="2 3">Nl1</strain>
    </source>
</reference>
<feature type="chain" id="PRO_5045305632" description="DUF4398 domain-containing protein" evidence="1">
    <location>
        <begin position="20"/>
        <end position="129"/>
    </location>
</feature>
<dbReference type="PROSITE" id="PS51257">
    <property type="entry name" value="PROKAR_LIPOPROTEIN"/>
    <property type="match status" value="1"/>
</dbReference>
<evidence type="ECO:0000313" key="3">
    <source>
        <dbReference type="Proteomes" id="UP000183471"/>
    </source>
</evidence>
<dbReference type="RefSeq" id="WP_074631003.1">
    <property type="nucleotide sequence ID" value="NZ_FNKY01000001.1"/>
</dbReference>
<keyword evidence="1" id="KW-0732">Signal</keyword>
<proteinExistence type="predicted"/>
<dbReference type="Proteomes" id="UP000183471">
    <property type="component" value="Unassembled WGS sequence"/>
</dbReference>
<keyword evidence="3" id="KW-1185">Reference proteome</keyword>